<dbReference type="AlphaFoldDB" id="A0A1H1MAZ2"/>
<evidence type="ECO:0000313" key="3">
    <source>
        <dbReference type="Proteomes" id="UP000198859"/>
    </source>
</evidence>
<evidence type="ECO:0000256" key="1">
    <source>
        <dbReference type="SAM" id="MobiDB-lite"/>
    </source>
</evidence>
<accession>A0A1H1MAZ2</accession>
<dbReference type="STRING" id="642780.SAMN04488570_0529"/>
<evidence type="ECO:0000313" key="2">
    <source>
        <dbReference type="EMBL" id="SDR83971.1"/>
    </source>
</evidence>
<sequence length="574" mass="62462">MALIDTKKRRKRRKKRRPVSVKPTPKPTPKPSPAPTPTPAPASPSPSAPAQPTQPAPTQPAPTQPAEPTPTQPTQPSQPTVEPGAPVPLVATPAMSATLKASARERLFLNRFGTGFSQRALAQLRSVGTPEEWLAAQLTPERFVEHPKVATVDGWFTSLRTDSPATRWTNQITSVKGGWEYNHELGNWSILRRVYSERTVLERMTGFWSDNLHVALHHDRAWVHRFDYDATIRRHALGRFEDLLVATALHPAMRLYLDNWKNVRDKPNENQGRELLELHTVGRGAGYTEAMVKDSAKILSGYTVDWGESFDGYYKTAAHYVGPVSVLGFSHANPAADGQSVTEAYLRYLARHPATATNLATKLARHLVSDAPSAGLVDTLAQAYLANGTSIGAMLTALATHPEFAGSSGLKVRTPIDDLVATARVLEVDVNAAPDTDGAWSNAANWTHGGEALFSWPRPDGPPSATTAWSSASRMFGSYSMHWAHAGGWYPRGAAYTPYAGWLPAASLRFDAYVEHLCQRWLGRSADARLQQVALQAAGVSGPSVTVNKDSAVARWMAPSLTASLLDNPDHMAP</sequence>
<gene>
    <name evidence="2" type="ORF">SAMN04488570_0529</name>
</gene>
<organism evidence="2 3">
    <name type="scientific">Nocardioides scoriae</name>
    <dbReference type="NCBI Taxonomy" id="642780"/>
    <lineage>
        <taxon>Bacteria</taxon>
        <taxon>Bacillati</taxon>
        <taxon>Actinomycetota</taxon>
        <taxon>Actinomycetes</taxon>
        <taxon>Propionibacteriales</taxon>
        <taxon>Nocardioidaceae</taxon>
        <taxon>Nocardioides</taxon>
    </lineage>
</organism>
<evidence type="ECO:0008006" key="4">
    <source>
        <dbReference type="Google" id="ProtNLM"/>
    </source>
</evidence>
<dbReference type="Pfam" id="PF08811">
    <property type="entry name" value="DUF1800"/>
    <property type="match status" value="1"/>
</dbReference>
<dbReference type="OrthoDB" id="9772295at2"/>
<feature type="region of interest" description="Disordered" evidence="1">
    <location>
        <begin position="1"/>
        <end position="88"/>
    </location>
</feature>
<name>A0A1H1MAZ2_9ACTN</name>
<dbReference type="Proteomes" id="UP000198859">
    <property type="component" value="Chromosome I"/>
</dbReference>
<reference evidence="3" key="1">
    <citation type="submission" date="2016-10" db="EMBL/GenBank/DDBJ databases">
        <authorList>
            <person name="Varghese N."/>
            <person name="Submissions S."/>
        </authorList>
    </citation>
    <scope>NUCLEOTIDE SEQUENCE [LARGE SCALE GENOMIC DNA]</scope>
    <source>
        <strain evidence="3">DSM 22127</strain>
    </source>
</reference>
<feature type="compositionally biased region" description="Pro residues" evidence="1">
    <location>
        <begin position="24"/>
        <end position="73"/>
    </location>
</feature>
<proteinExistence type="predicted"/>
<dbReference type="RefSeq" id="WP_091725701.1">
    <property type="nucleotide sequence ID" value="NZ_LT629757.1"/>
</dbReference>
<keyword evidence="3" id="KW-1185">Reference proteome</keyword>
<dbReference type="EMBL" id="LT629757">
    <property type="protein sequence ID" value="SDR83971.1"/>
    <property type="molecule type" value="Genomic_DNA"/>
</dbReference>
<protein>
    <recommendedName>
        <fullName evidence="4">DUF1800 domain-containing protein</fullName>
    </recommendedName>
</protein>
<dbReference type="InterPro" id="IPR014917">
    <property type="entry name" value="DUF1800"/>
</dbReference>
<feature type="compositionally biased region" description="Basic residues" evidence="1">
    <location>
        <begin position="7"/>
        <end position="19"/>
    </location>
</feature>
<feature type="compositionally biased region" description="Low complexity" evidence="1">
    <location>
        <begin position="74"/>
        <end position="83"/>
    </location>
</feature>